<dbReference type="Pfam" id="PF01546">
    <property type="entry name" value="Peptidase_M20"/>
    <property type="match status" value="1"/>
</dbReference>
<comment type="caution">
    <text evidence="9">The sequence shown here is derived from an EMBL/GenBank/DDBJ whole genome shotgun (WGS) entry which is preliminary data.</text>
</comment>
<dbReference type="Proteomes" id="UP000460257">
    <property type="component" value="Unassembled WGS sequence"/>
</dbReference>
<dbReference type="GO" id="GO:0016805">
    <property type="term" value="F:dipeptidase activity"/>
    <property type="evidence" value="ECO:0007669"/>
    <property type="project" value="UniProtKB-KW"/>
</dbReference>
<organism evidence="9 10">
    <name type="scientific">Candidatus Weimeria bifida</name>
    <dbReference type="NCBI Taxonomy" id="2599074"/>
    <lineage>
        <taxon>Bacteria</taxon>
        <taxon>Bacillati</taxon>
        <taxon>Bacillota</taxon>
        <taxon>Clostridia</taxon>
        <taxon>Lachnospirales</taxon>
        <taxon>Lachnospiraceae</taxon>
        <taxon>Candidatus Weimeria</taxon>
    </lineage>
</organism>
<evidence type="ECO:0000256" key="1">
    <source>
        <dbReference type="ARBA" id="ARBA00001947"/>
    </source>
</evidence>
<dbReference type="InterPro" id="IPR050072">
    <property type="entry name" value="Peptidase_M20A"/>
</dbReference>
<evidence type="ECO:0000256" key="2">
    <source>
        <dbReference type="ARBA" id="ARBA00006247"/>
    </source>
</evidence>
<dbReference type="Gene3D" id="3.40.630.10">
    <property type="entry name" value="Zn peptidases"/>
    <property type="match status" value="1"/>
</dbReference>
<reference evidence="9" key="1">
    <citation type="journal article" date="2020" name="Appl. Environ. Microbiol.">
        <title>Medium-Chain Fatty Acid Synthesis by 'Candidatus Weimeria bifida' gen. nov., sp. nov., and 'Candidatus Pseudoramibacter fermentans' sp. nov.</title>
        <authorList>
            <person name="Scarborough M.J."/>
            <person name="Myers K.S."/>
            <person name="Donohue T.J."/>
            <person name="Noguera D.R."/>
        </authorList>
    </citation>
    <scope>NUCLEOTIDE SEQUENCE</scope>
    <source>
        <strain evidence="9">LCO1.1</strain>
    </source>
</reference>
<sequence>MNEVIKKFTEDHIDELKKDISELCSIPSVLSDAREGAPFGEDCRKALLAAGSICEKYGFKTTNYDNYCIAADFDESLPKHLDMLGHTDVVPAGEGWTVTDPFTVIEKDGRLYGRGTSDDKGPVLCALYAMRAIKESGIPLKRNVRLILGSDEETGSIDITKYYAKEPEADYTFSPDAEFPLINIEKGQFRGTFKADAPVSDTGVQLISLNAGVALNAVPNRCRMEFIGTDRQMLEDACDKLKKEIPVDAEISDDTHLTIIGESAHASTPEIGVNAGLAGITLLKFLPLSNDRRNTLLSKVLTLFPYGAYDGSGLGISMTDKENLSLSATLDLFSVDRDGMSFSFDSRTPLNASDENCLAVAGKKCEDAGFTFETPGIVPPHYVPSDSAFVKDLLSAYNDVTGQDGKAMGIGGGTYVHDIKNGVAFGAVLPGIDTHMHGADEFIDIDNLTTAVEVFAEAILKICG</sequence>
<keyword evidence="8" id="KW-0482">Metalloprotease</keyword>
<dbReference type="GO" id="GO:0006526">
    <property type="term" value="P:L-arginine biosynthetic process"/>
    <property type="evidence" value="ECO:0007669"/>
    <property type="project" value="TreeGrafter"/>
</dbReference>
<evidence type="ECO:0000256" key="8">
    <source>
        <dbReference type="ARBA" id="ARBA00023049"/>
    </source>
</evidence>
<dbReference type="InterPro" id="IPR001261">
    <property type="entry name" value="ArgE/DapE_CS"/>
</dbReference>
<dbReference type="InterPro" id="IPR002933">
    <property type="entry name" value="Peptidase_M20"/>
</dbReference>
<dbReference type="EMBL" id="VOGC01000006">
    <property type="protein sequence ID" value="MQN01792.1"/>
    <property type="molecule type" value="Genomic_DNA"/>
</dbReference>
<evidence type="ECO:0000256" key="5">
    <source>
        <dbReference type="ARBA" id="ARBA00022801"/>
    </source>
</evidence>
<gene>
    <name evidence="9" type="ORF">FRC54_07720</name>
</gene>
<comment type="similarity">
    <text evidence="2">Belongs to the peptidase M20A family.</text>
</comment>
<keyword evidence="6" id="KW-0862">Zinc</keyword>
<evidence type="ECO:0000256" key="7">
    <source>
        <dbReference type="ARBA" id="ARBA00022997"/>
    </source>
</evidence>
<dbReference type="GO" id="GO:0006508">
    <property type="term" value="P:proteolysis"/>
    <property type="evidence" value="ECO:0007669"/>
    <property type="project" value="UniProtKB-KW"/>
</dbReference>
<dbReference type="SUPFAM" id="SSF53187">
    <property type="entry name" value="Zn-dependent exopeptidases"/>
    <property type="match status" value="1"/>
</dbReference>
<keyword evidence="7" id="KW-0224">Dipeptidase</keyword>
<dbReference type="GO" id="GO:0008270">
    <property type="term" value="F:zinc ion binding"/>
    <property type="evidence" value="ECO:0007669"/>
    <property type="project" value="InterPro"/>
</dbReference>
<dbReference type="PANTHER" id="PTHR43808:SF31">
    <property type="entry name" value="N-ACETYL-L-CITRULLINE DEACETYLASE"/>
    <property type="match status" value="1"/>
</dbReference>
<dbReference type="SUPFAM" id="SSF55031">
    <property type="entry name" value="Bacterial exopeptidase dimerisation domain"/>
    <property type="match status" value="1"/>
</dbReference>
<dbReference type="Gene3D" id="3.30.70.360">
    <property type="match status" value="2"/>
</dbReference>
<comment type="cofactor">
    <cofactor evidence="1">
        <name>Zn(2+)</name>
        <dbReference type="ChEBI" id="CHEBI:29105"/>
    </cofactor>
</comment>
<keyword evidence="3" id="KW-0645">Protease</keyword>
<keyword evidence="5" id="KW-0378">Hydrolase</keyword>
<dbReference type="AlphaFoldDB" id="A0A6N7IZU5"/>
<dbReference type="GO" id="GO:0008237">
    <property type="term" value="F:metallopeptidase activity"/>
    <property type="evidence" value="ECO:0007669"/>
    <property type="project" value="UniProtKB-KW"/>
</dbReference>
<dbReference type="PROSITE" id="PS00759">
    <property type="entry name" value="ARGE_DAPE_CPG2_2"/>
    <property type="match status" value="1"/>
</dbReference>
<evidence type="ECO:0000256" key="3">
    <source>
        <dbReference type="ARBA" id="ARBA00022670"/>
    </source>
</evidence>
<keyword evidence="10" id="KW-1185">Reference proteome</keyword>
<evidence type="ECO:0000256" key="6">
    <source>
        <dbReference type="ARBA" id="ARBA00022833"/>
    </source>
</evidence>
<dbReference type="PANTHER" id="PTHR43808">
    <property type="entry name" value="ACETYLORNITHINE DEACETYLASE"/>
    <property type="match status" value="1"/>
</dbReference>
<accession>A0A6N7IZU5</accession>
<proteinExistence type="inferred from homology"/>
<protein>
    <submittedName>
        <fullName evidence="9">M20 family metallopeptidase</fullName>
    </submittedName>
</protein>
<dbReference type="NCBIfam" id="TIGR01887">
    <property type="entry name" value="dipeptidaselike"/>
    <property type="match status" value="1"/>
</dbReference>
<dbReference type="InterPro" id="IPR036264">
    <property type="entry name" value="Bact_exopeptidase_dim_dom"/>
</dbReference>
<keyword evidence="4" id="KW-0479">Metal-binding</keyword>
<evidence type="ECO:0000256" key="4">
    <source>
        <dbReference type="ARBA" id="ARBA00022723"/>
    </source>
</evidence>
<evidence type="ECO:0000313" key="9">
    <source>
        <dbReference type="EMBL" id="MQN01792.1"/>
    </source>
</evidence>
<evidence type="ECO:0000313" key="10">
    <source>
        <dbReference type="Proteomes" id="UP000460257"/>
    </source>
</evidence>
<name>A0A6N7IZU5_9FIRM</name>
<dbReference type="GO" id="GO:0008777">
    <property type="term" value="F:acetylornithine deacetylase activity"/>
    <property type="evidence" value="ECO:0007669"/>
    <property type="project" value="TreeGrafter"/>
</dbReference>
<dbReference type="InterPro" id="IPR010964">
    <property type="entry name" value="M20A_pepV-rel"/>
</dbReference>